<keyword evidence="2" id="KW-0456">Lyase</keyword>
<evidence type="ECO:0000259" key="5">
    <source>
        <dbReference type="PROSITE" id="PS51554"/>
    </source>
</evidence>
<evidence type="ECO:0000259" key="4">
    <source>
        <dbReference type="PROSITE" id="PS51149"/>
    </source>
</evidence>
<dbReference type="Pfam" id="PF01228">
    <property type="entry name" value="Gly_radical"/>
    <property type="match status" value="1"/>
</dbReference>
<dbReference type="InterPro" id="IPR051215">
    <property type="entry name" value="GRE"/>
</dbReference>
<comment type="caution">
    <text evidence="6">The sequence shown here is derived from an EMBL/GenBank/DDBJ whole genome shotgun (WGS) entry which is preliminary data.</text>
</comment>
<dbReference type="Proteomes" id="UP001204562">
    <property type="component" value="Unassembled WGS sequence"/>
</dbReference>
<dbReference type="RefSeq" id="WP_256304445.1">
    <property type="nucleotide sequence ID" value="NZ_JANFYS010000026.1"/>
</dbReference>
<dbReference type="InterPro" id="IPR001150">
    <property type="entry name" value="Gly_radical"/>
</dbReference>
<dbReference type="Pfam" id="PF02901">
    <property type="entry name" value="PFL-like"/>
    <property type="match status" value="1"/>
</dbReference>
<dbReference type="AlphaFoldDB" id="A0AAW5JVG4"/>
<evidence type="ECO:0000313" key="7">
    <source>
        <dbReference type="Proteomes" id="UP001204562"/>
    </source>
</evidence>
<evidence type="ECO:0000256" key="1">
    <source>
        <dbReference type="ARBA" id="ARBA00022818"/>
    </source>
</evidence>
<accession>A0AAW5JVG4</accession>
<gene>
    <name evidence="6" type="ORF">NE579_12105</name>
</gene>
<evidence type="ECO:0000313" key="6">
    <source>
        <dbReference type="EMBL" id="MCQ4771200.1"/>
    </source>
</evidence>
<dbReference type="EMBL" id="JANFYS010000026">
    <property type="protein sequence ID" value="MCQ4771200.1"/>
    <property type="molecule type" value="Genomic_DNA"/>
</dbReference>
<keyword evidence="1 3" id="KW-0556">Organic radical</keyword>
<feature type="domain" description="PFL" evidence="5">
    <location>
        <begin position="3"/>
        <end position="669"/>
    </location>
</feature>
<name>A0AAW5JVG4_9FIRM</name>
<evidence type="ECO:0000256" key="2">
    <source>
        <dbReference type="ARBA" id="ARBA00023239"/>
    </source>
</evidence>
<dbReference type="Gene3D" id="3.20.70.20">
    <property type="match status" value="1"/>
</dbReference>
<feature type="domain" description="Glycine radical" evidence="4">
    <location>
        <begin position="677"/>
        <end position="797"/>
    </location>
</feature>
<dbReference type="PANTHER" id="PTHR43641:SF2">
    <property type="entry name" value="DEHYDRATASE YBIW-RELATED"/>
    <property type="match status" value="1"/>
</dbReference>
<dbReference type="InterPro" id="IPR004184">
    <property type="entry name" value="PFL_dom"/>
</dbReference>
<dbReference type="GO" id="GO:0016829">
    <property type="term" value="F:lyase activity"/>
    <property type="evidence" value="ECO:0007669"/>
    <property type="project" value="UniProtKB-KW"/>
</dbReference>
<reference evidence="6" key="1">
    <citation type="submission" date="2022-06" db="EMBL/GenBank/DDBJ databases">
        <title>Isolation of gut microbiota from human fecal samples.</title>
        <authorList>
            <person name="Pamer E.G."/>
            <person name="Barat B."/>
            <person name="Waligurski E."/>
            <person name="Medina S."/>
            <person name="Paddock L."/>
            <person name="Mostad J."/>
        </authorList>
    </citation>
    <scope>NUCLEOTIDE SEQUENCE</scope>
    <source>
        <strain evidence="6">DFI.9.91</strain>
    </source>
</reference>
<proteinExistence type="predicted"/>
<protein>
    <recommendedName>
        <fullName evidence="8">Formate C-acetyltransferase/glycerol dehydratase family glycyl radical enzyme</fullName>
    </recommendedName>
</protein>
<dbReference type="GO" id="GO:0005829">
    <property type="term" value="C:cytosol"/>
    <property type="evidence" value="ECO:0007669"/>
    <property type="project" value="TreeGrafter"/>
</dbReference>
<dbReference type="PROSITE" id="PS51554">
    <property type="entry name" value="PFL"/>
    <property type="match status" value="1"/>
</dbReference>
<feature type="modified residue" description="Glycine radical" evidence="3">
    <location>
        <position position="772"/>
    </location>
</feature>
<dbReference type="PROSITE" id="PS51149">
    <property type="entry name" value="GLY_RADICAL_2"/>
    <property type="match status" value="1"/>
</dbReference>
<evidence type="ECO:0008006" key="8">
    <source>
        <dbReference type="Google" id="ProtNLM"/>
    </source>
</evidence>
<dbReference type="PANTHER" id="PTHR43641">
    <property type="entry name" value="FORMATE ACETYLTRANSFERASE 3-RELATED"/>
    <property type="match status" value="1"/>
</dbReference>
<organism evidence="6 7">
    <name type="scientific">Intestinimonas massiliensis</name>
    <name type="common">ex Afouda et al. 2020</name>
    <dbReference type="NCBI Taxonomy" id="1673721"/>
    <lineage>
        <taxon>Bacteria</taxon>
        <taxon>Bacillati</taxon>
        <taxon>Bacillota</taxon>
        <taxon>Clostridia</taxon>
        <taxon>Eubacteriales</taxon>
        <taxon>Intestinimonas</taxon>
    </lineage>
</organism>
<dbReference type="SUPFAM" id="SSF51998">
    <property type="entry name" value="PFL-like glycyl radical enzymes"/>
    <property type="match status" value="1"/>
</dbReference>
<sequence>MTDRIKRMQAALKVDKFPFCAEKAKLVIESWKKHEGLPAILSRAHATADYLDHRTIYVDEDELIVGNVASKPMGLEASCWGPFWDDDDLDSILEGNYTISDEDRKTLRSLDSFWDGQDRQMYEWQGRFYDDERMWPFIRSGILCPPWTSKVKGRGSGGAGFGWGLGIGLSFFVPDYGKIVTEGIHKTLDEAKEELRQIRYVDDDSFDKAMYLQAVVIALEAMVRMYHRYGDACLEAAARCAEPKRRAELEQMADTCHWIAEKPSRGFRDAIQNFWFYWMMITHGTVPGGRFDQYMYPFYQKDIASGALTDDDVVELIECLRIKIMQFNFVSGNAKQRDKWAGMARWHNFVIGGVDKDGNDASNELSYLILRAADEVRTPQFTITLRVHDKTPEKLIQKALELVKTGLGMPAFVSDKSYIQGLVDQGVPLEEARDYALAGCLDLNLPGKSRINALGMFIVPKVLDITMHNGIMRETGERIGPETGEMKDFASYEDFEAAFKKQLYYFMGMYNEEHNILIRVTRAVNCDVVHSAFAYDGIKCGKDIMDRKMPYENASLLNPVGMISVANSLAAVKKLVFQDQVCTMEELFQAIEADWEGHEELHKRCVAAPKFGNGDDLVDDIAADLYRFWANSCNTFTTVYGVPPRPTGISITAHAPGGSYTCATPDGRHAGDTLPDGVASPAQGTDRKGPTVSLCSAMKINQDPFNAMLLNMKLHPTALGSEDDIHKLGALIRTYLTNGGKHIQFNVVDNETLHKAQEKPQDYRDLVVRVAGYSTYFTLLTKAVQDEIIARTENRLS</sequence>
<evidence type="ECO:0000256" key="3">
    <source>
        <dbReference type="PROSITE-ProRule" id="PRU00493"/>
    </source>
</evidence>